<evidence type="ECO:0000259" key="10">
    <source>
        <dbReference type="Pfam" id="PF02868"/>
    </source>
</evidence>
<dbReference type="GO" id="GO:0005576">
    <property type="term" value="C:extracellular region"/>
    <property type="evidence" value="ECO:0007669"/>
    <property type="project" value="UniProtKB-SubCell"/>
</dbReference>
<dbReference type="CDD" id="cd09597">
    <property type="entry name" value="M4_TLP"/>
    <property type="match status" value="1"/>
</dbReference>
<dbReference type="EMBL" id="VIWY01000002">
    <property type="protein sequence ID" value="TWG24515.1"/>
    <property type="molecule type" value="Genomic_DNA"/>
</dbReference>
<dbReference type="Gene3D" id="1.10.390.10">
    <property type="entry name" value="Neutral Protease Domain 2"/>
    <property type="match status" value="1"/>
</dbReference>
<keyword evidence="5 8" id="KW-0862">Zinc</keyword>
<feature type="domain" description="Peptidase M4" evidence="9">
    <location>
        <begin position="133"/>
        <end position="215"/>
    </location>
</feature>
<dbReference type="PANTHER" id="PTHR43579:SF1">
    <property type="entry name" value="NEUTRAL METALLOPROTEINASE"/>
    <property type="match status" value="1"/>
</dbReference>
<comment type="similarity">
    <text evidence="1 8">Belongs to the peptidase M4 family.</text>
</comment>
<feature type="domain" description="Peptidase M4 C-terminal" evidence="10">
    <location>
        <begin position="218"/>
        <end position="381"/>
    </location>
</feature>
<dbReference type="GO" id="GO:0004222">
    <property type="term" value="F:metalloendopeptidase activity"/>
    <property type="evidence" value="ECO:0007669"/>
    <property type="project" value="UniProtKB-UniRule"/>
</dbReference>
<organism evidence="11 12">
    <name type="scientific">Actinoplanes teichomyceticus</name>
    <dbReference type="NCBI Taxonomy" id="1867"/>
    <lineage>
        <taxon>Bacteria</taxon>
        <taxon>Bacillati</taxon>
        <taxon>Actinomycetota</taxon>
        <taxon>Actinomycetes</taxon>
        <taxon>Micromonosporales</taxon>
        <taxon>Micromonosporaceae</taxon>
        <taxon>Actinoplanes</taxon>
    </lineage>
</organism>
<feature type="active site" evidence="7">
    <location>
        <position position="208"/>
    </location>
</feature>
<keyword evidence="4 8" id="KW-0378">Hydrolase</keyword>
<evidence type="ECO:0000256" key="7">
    <source>
        <dbReference type="PIRSR" id="PIRSR623612-1"/>
    </source>
</evidence>
<dbReference type="InterPro" id="IPR027268">
    <property type="entry name" value="Peptidase_M4/M1_CTD_sf"/>
</dbReference>
<evidence type="ECO:0000313" key="12">
    <source>
        <dbReference type="Proteomes" id="UP000320239"/>
    </source>
</evidence>
<dbReference type="InterPro" id="IPR052759">
    <property type="entry name" value="Metalloprotease_M4"/>
</dbReference>
<dbReference type="InterPro" id="IPR001570">
    <property type="entry name" value="Peptidase_M4_C_domain"/>
</dbReference>
<comment type="function">
    <text evidence="8">Extracellular zinc metalloprotease.</text>
</comment>
<dbReference type="PANTHER" id="PTHR43579">
    <property type="match status" value="1"/>
</dbReference>
<name>A0A561WKZ2_ACTTI</name>
<keyword evidence="6 8" id="KW-0482">Metalloprotease</keyword>
<evidence type="ECO:0000313" key="11">
    <source>
        <dbReference type="EMBL" id="TWG24515.1"/>
    </source>
</evidence>
<sequence>MRRAVESGRDVSQRRHCLLKAGGPPRLIMRTREIVPGGIMSGSVCFYVPSYIVDHIARNARQLGLDADAAQRTAVASTAVRQQRRLLLAATGLNAVTAPSPGNGDRHIFDDQHRFETGVQAVRGEGDDPVAAGNVNAAYDALGATREFFREVLGRHSIDGAGSALLGDVNYGEKYGNAFWDGTRMVFGNGDGQVFQDFTRDIDVCAHELTHGVTQYTAGLVYTDQPGALNEAFSDIFGACVEQYVQHVDAGEHNWLIGEQVMADPMYGEAIRSMAHPGTAYDNPVLGKDPQAAHMSRYVPSGDPHINSGIVNRAFYLTAIELGSFPAAKIFYAALQNLWPQAQFKDCAYICAEQARLLARDGKAGRHAPQTVRAAFREVGVA</sequence>
<keyword evidence="12" id="KW-1185">Reference proteome</keyword>
<evidence type="ECO:0000256" key="2">
    <source>
        <dbReference type="ARBA" id="ARBA00022670"/>
    </source>
</evidence>
<comment type="cofactor">
    <cofactor evidence="8">
        <name>Zn(2+)</name>
        <dbReference type="ChEBI" id="CHEBI:29105"/>
    </cofactor>
</comment>
<dbReference type="InterPro" id="IPR013856">
    <property type="entry name" value="Peptidase_M4_domain"/>
</dbReference>
<proteinExistence type="inferred from homology"/>
<dbReference type="Pfam" id="PF01447">
    <property type="entry name" value="Peptidase_M4"/>
    <property type="match status" value="1"/>
</dbReference>
<protein>
    <recommendedName>
        <fullName evidence="8">Neutral metalloproteinase</fullName>
        <ecNumber evidence="8">3.4.24.-</ecNumber>
    </recommendedName>
</protein>
<feature type="active site" description="Proton donor" evidence="7">
    <location>
        <position position="305"/>
    </location>
</feature>
<dbReference type="EC" id="3.4.24.-" evidence="8"/>
<keyword evidence="8" id="KW-0964">Secreted</keyword>
<evidence type="ECO:0000256" key="3">
    <source>
        <dbReference type="ARBA" id="ARBA00022723"/>
    </source>
</evidence>
<gene>
    <name evidence="11" type="ORF">FHX34_1021075</name>
</gene>
<dbReference type="GO" id="GO:0046872">
    <property type="term" value="F:metal ion binding"/>
    <property type="evidence" value="ECO:0007669"/>
    <property type="project" value="UniProtKB-UniRule"/>
</dbReference>
<evidence type="ECO:0000259" key="9">
    <source>
        <dbReference type="Pfam" id="PF01447"/>
    </source>
</evidence>
<reference evidence="11 12" key="1">
    <citation type="submission" date="2019-06" db="EMBL/GenBank/DDBJ databases">
        <title>Sequencing the genomes of 1000 actinobacteria strains.</title>
        <authorList>
            <person name="Klenk H.-P."/>
        </authorList>
    </citation>
    <scope>NUCLEOTIDE SEQUENCE [LARGE SCALE GENOMIC DNA]</scope>
    <source>
        <strain evidence="11 12">DSM 43866</strain>
    </source>
</reference>
<accession>A0A561WKZ2</accession>
<evidence type="ECO:0000256" key="5">
    <source>
        <dbReference type="ARBA" id="ARBA00022833"/>
    </source>
</evidence>
<evidence type="ECO:0000256" key="4">
    <source>
        <dbReference type="ARBA" id="ARBA00022801"/>
    </source>
</evidence>
<dbReference type="InterPro" id="IPR023612">
    <property type="entry name" value="Peptidase_M4"/>
</dbReference>
<dbReference type="Proteomes" id="UP000320239">
    <property type="component" value="Unassembled WGS sequence"/>
</dbReference>
<evidence type="ECO:0000256" key="1">
    <source>
        <dbReference type="ARBA" id="ARBA00009388"/>
    </source>
</evidence>
<comment type="subcellular location">
    <subcellularLocation>
        <location evidence="8">Secreted</location>
    </subcellularLocation>
</comment>
<comment type="caution">
    <text evidence="11">The sequence shown here is derived from an EMBL/GenBank/DDBJ whole genome shotgun (WGS) entry which is preliminary data.</text>
</comment>
<dbReference type="Pfam" id="PF02868">
    <property type="entry name" value="Peptidase_M4_C"/>
    <property type="match status" value="1"/>
</dbReference>
<dbReference type="SUPFAM" id="SSF55486">
    <property type="entry name" value="Metalloproteases ('zincins'), catalytic domain"/>
    <property type="match status" value="1"/>
</dbReference>
<keyword evidence="2 8" id="KW-0645">Protease</keyword>
<keyword evidence="3" id="KW-0479">Metal-binding</keyword>
<dbReference type="Gene3D" id="3.10.170.10">
    <property type="match status" value="1"/>
</dbReference>
<dbReference type="GO" id="GO:0006508">
    <property type="term" value="P:proteolysis"/>
    <property type="evidence" value="ECO:0007669"/>
    <property type="project" value="UniProtKB-KW"/>
</dbReference>
<evidence type="ECO:0000256" key="6">
    <source>
        <dbReference type="ARBA" id="ARBA00023049"/>
    </source>
</evidence>
<evidence type="ECO:0000256" key="8">
    <source>
        <dbReference type="RuleBase" id="RU366073"/>
    </source>
</evidence>
<dbReference type="PRINTS" id="PR00730">
    <property type="entry name" value="THERMOLYSIN"/>
</dbReference>
<dbReference type="AlphaFoldDB" id="A0A561WKZ2"/>